<dbReference type="GO" id="GO:0016829">
    <property type="term" value="F:lyase activity"/>
    <property type="evidence" value="ECO:0007669"/>
    <property type="project" value="InterPro"/>
</dbReference>
<dbReference type="Pfam" id="PF08124">
    <property type="entry name" value="Lyase_8_N"/>
    <property type="match status" value="1"/>
</dbReference>
<feature type="domain" description="Polysaccharide lyase 8 N-terminal alpha-helical" evidence="1">
    <location>
        <begin position="2"/>
        <end position="80"/>
    </location>
</feature>
<dbReference type="Proteomes" id="UP000029227">
    <property type="component" value="Unassembled WGS sequence"/>
</dbReference>
<dbReference type="PANTHER" id="PTHR38481:SF1">
    <property type="entry name" value="HYALURONATE LYASE"/>
    <property type="match status" value="1"/>
</dbReference>
<name>A0A090QSK9_9GAMM</name>
<gene>
    <name evidence="2" type="ORF">JCM19237_1810</name>
</gene>
<comment type="caution">
    <text evidence="2">The sequence shown here is derived from an EMBL/GenBank/DDBJ whole genome shotgun (WGS) entry which is preliminary data.</text>
</comment>
<organism evidence="2 3">
    <name type="scientific">Photobacterium aphoticum</name>
    <dbReference type="NCBI Taxonomy" id="754436"/>
    <lineage>
        <taxon>Bacteria</taxon>
        <taxon>Pseudomonadati</taxon>
        <taxon>Pseudomonadota</taxon>
        <taxon>Gammaproteobacteria</taxon>
        <taxon>Vibrionales</taxon>
        <taxon>Vibrionaceae</taxon>
        <taxon>Photobacterium</taxon>
    </lineage>
</organism>
<sequence length="81" mass="8876">MAAIPTTLEPVTSGNGFYRDGSFLQHVNIPYMGGYGLVLLNGIARVLDAAQHTGLDVSDPRYALVDTYLLRSLLPFMYRGN</sequence>
<evidence type="ECO:0000313" key="2">
    <source>
        <dbReference type="EMBL" id="GAL06165.1"/>
    </source>
</evidence>
<dbReference type="STRING" id="754436.JCM19237_1810"/>
<dbReference type="InterPro" id="IPR038970">
    <property type="entry name" value="Lyase_8"/>
</dbReference>
<evidence type="ECO:0000259" key="1">
    <source>
        <dbReference type="Pfam" id="PF08124"/>
    </source>
</evidence>
<dbReference type="EMBL" id="BBMN01000010">
    <property type="protein sequence ID" value="GAL06165.1"/>
    <property type="molecule type" value="Genomic_DNA"/>
</dbReference>
<dbReference type="InterPro" id="IPR008929">
    <property type="entry name" value="Chondroitin_lyas"/>
</dbReference>
<dbReference type="PANTHER" id="PTHR38481">
    <property type="entry name" value="HYALURONATE LYASE"/>
    <property type="match status" value="1"/>
</dbReference>
<dbReference type="Gene3D" id="1.50.10.100">
    <property type="entry name" value="Chondroitin AC/alginate lyase"/>
    <property type="match status" value="1"/>
</dbReference>
<reference evidence="2 3" key="1">
    <citation type="journal article" date="2014" name="Genome Announc.">
        <title>Draft Genome Sequences of Two Vibrionaceae Species, Vibrio ponticus C121 and Photobacterium aphoticum C119, Isolated as Coral Reef Microbiota.</title>
        <authorList>
            <person name="Al-saari N."/>
            <person name="Meirelles P.M."/>
            <person name="Mino S."/>
            <person name="Suda W."/>
            <person name="Oshima K."/>
            <person name="Hattori M."/>
            <person name="Ohkuma M."/>
            <person name="Thompson F.L."/>
            <person name="Gomez-Gil B."/>
            <person name="Sawabe T."/>
            <person name="Sawabe T."/>
        </authorList>
    </citation>
    <scope>NUCLEOTIDE SEQUENCE [LARGE SCALE GENOMIC DNA]</scope>
    <source>
        <strain evidence="2 3">JCM 19237</strain>
    </source>
</reference>
<dbReference type="InterPro" id="IPR012970">
    <property type="entry name" value="Lyase_8_alpha_N"/>
</dbReference>
<dbReference type="AlphaFoldDB" id="A0A090QSK9"/>
<proteinExistence type="predicted"/>
<dbReference type="SUPFAM" id="SSF48230">
    <property type="entry name" value="Chondroitin AC/alginate lyase"/>
    <property type="match status" value="1"/>
</dbReference>
<protein>
    <recommendedName>
        <fullName evidence="1">Polysaccharide lyase 8 N-terminal alpha-helical domain-containing protein</fullName>
    </recommendedName>
</protein>
<evidence type="ECO:0000313" key="3">
    <source>
        <dbReference type="Proteomes" id="UP000029227"/>
    </source>
</evidence>
<accession>A0A090QSK9</accession>